<reference evidence="3" key="1">
    <citation type="submission" date="2023-02" db="EMBL/GenBank/DDBJ databases">
        <title>Georgenia sp.10Sc9-8, isolated from a soil sample collected from the Taklamakan desert.</title>
        <authorList>
            <person name="Liu S."/>
        </authorList>
    </citation>
    <scope>NUCLEOTIDE SEQUENCE</scope>
    <source>
        <strain evidence="3">10Sc9-8</strain>
    </source>
</reference>
<name>A0ABT5U218_9MICO</name>
<keyword evidence="4" id="KW-1185">Reference proteome</keyword>
<dbReference type="Proteomes" id="UP001165561">
    <property type="component" value="Unassembled WGS sequence"/>
</dbReference>
<evidence type="ECO:0000313" key="3">
    <source>
        <dbReference type="EMBL" id="MDD9207460.1"/>
    </source>
</evidence>
<keyword evidence="2" id="KW-0812">Transmembrane</keyword>
<comment type="caution">
    <text evidence="3">The sequence shown here is derived from an EMBL/GenBank/DDBJ whole genome shotgun (WGS) entry which is preliminary data.</text>
</comment>
<protein>
    <submittedName>
        <fullName evidence="3">DUF4244 domain-containing protein</fullName>
    </submittedName>
</protein>
<dbReference type="Pfam" id="PF14029">
    <property type="entry name" value="DUF4244"/>
    <property type="match status" value="1"/>
</dbReference>
<accession>A0ABT5U218</accession>
<proteinExistence type="predicted"/>
<evidence type="ECO:0000313" key="4">
    <source>
        <dbReference type="Proteomes" id="UP001165561"/>
    </source>
</evidence>
<feature type="region of interest" description="Disordered" evidence="1">
    <location>
        <begin position="18"/>
        <end position="39"/>
    </location>
</feature>
<organism evidence="3 4">
    <name type="scientific">Georgenia halotolerans</name>
    <dbReference type="NCBI Taxonomy" id="3028317"/>
    <lineage>
        <taxon>Bacteria</taxon>
        <taxon>Bacillati</taxon>
        <taxon>Actinomycetota</taxon>
        <taxon>Actinomycetes</taxon>
        <taxon>Micrococcales</taxon>
        <taxon>Bogoriellaceae</taxon>
        <taxon>Georgenia</taxon>
    </lineage>
</organism>
<dbReference type="InterPro" id="IPR025338">
    <property type="entry name" value="DUF4244"/>
</dbReference>
<sequence>MSSRVGARTPPACTVKARRARTGPAPRKGMTMGTTGQRRRRVRLRRRADDLRRRVGTMRHAAEAGMATVEYAVATLAAAAFAGLLLVILRSSEVREMLTGIVRQALQVGTRAHAAAGRVGWGPAVRGAVIHRGPSTVLSPRSWPSSCPVSCSSCWPCWPWPAPASRPCR</sequence>
<feature type="transmembrane region" description="Helical" evidence="2">
    <location>
        <begin position="71"/>
        <end position="89"/>
    </location>
</feature>
<dbReference type="EMBL" id="JARACI010001108">
    <property type="protein sequence ID" value="MDD9207460.1"/>
    <property type="molecule type" value="Genomic_DNA"/>
</dbReference>
<keyword evidence="2" id="KW-1133">Transmembrane helix</keyword>
<keyword evidence="2" id="KW-0472">Membrane</keyword>
<evidence type="ECO:0000256" key="1">
    <source>
        <dbReference type="SAM" id="MobiDB-lite"/>
    </source>
</evidence>
<gene>
    <name evidence="3" type="ORF">PU560_13440</name>
</gene>
<evidence type="ECO:0000256" key="2">
    <source>
        <dbReference type="SAM" id="Phobius"/>
    </source>
</evidence>